<sequence length="169" mass="18439">MSLRLPTLLLLLAAATTPAAADAPHELRNWAPDPFRQLSADRADCPVPRGPLMTEAEWRSEAHWRIETGTSCWLAGQCADSNAYRYDAALAQALFPRLQAAPALAGSSVWVYLQRRILFMQGCVRDAAQAAALEAAAKGTPELLMVVPALRVGSDEPIPYRRLVAFVTR</sequence>
<evidence type="ECO:0000256" key="1">
    <source>
        <dbReference type="SAM" id="SignalP"/>
    </source>
</evidence>
<feature type="signal peptide" evidence="1">
    <location>
        <begin position="1"/>
        <end position="21"/>
    </location>
</feature>
<reference evidence="2 3" key="1">
    <citation type="submission" date="2020-05" db="EMBL/GenBank/DDBJ databases">
        <title>Aquincola sp. isolate from soil.</title>
        <authorList>
            <person name="Han J."/>
            <person name="Kim D.-U."/>
        </authorList>
    </citation>
    <scope>NUCLEOTIDE SEQUENCE [LARGE SCALE GENOMIC DNA]</scope>
    <source>
        <strain evidence="2 3">S2</strain>
    </source>
</reference>
<protein>
    <submittedName>
        <fullName evidence="2">Transporter</fullName>
    </submittedName>
</protein>
<evidence type="ECO:0000313" key="2">
    <source>
        <dbReference type="EMBL" id="NRF65576.1"/>
    </source>
</evidence>
<evidence type="ECO:0000313" key="3">
    <source>
        <dbReference type="Proteomes" id="UP000737171"/>
    </source>
</evidence>
<dbReference type="EMBL" id="JABRWJ010000001">
    <property type="protein sequence ID" value="NRF65576.1"/>
    <property type="molecule type" value="Genomic_DNA"/>
</dbReference>
<keyword evidence="3" id="KW-1185">Reference proteome</keyword>
<comment type="caution">
    <text evidence="2">The sequence shown here is derived from an EMBL/GenBank/DDBJ whole genome shotgun (WGS) entry which is preliminary data.</text>
</comment>
<accession>A0ABX2EAP2</accession>
<dbReference type="Proteomes" id="UP000737171">
    <property type="component" value="Unassembled WGS sequence"/>
</dbReference>
<organism evidence="2 3">
    <name type="scientific">Pseudaquabacterium terrae</name>
    <dbReference type="NCBI Taxonomy" id="2732868"/>
    <lineage>
        <taxon>Bacteria</taxon>
        <taxon>Pseudomonadati</taxon>
        <taxon>Pseudomonadota</taxon>
        <taxon>Betaproteobacteria</taxon>
        <taxon>Burkholderiales</taxon>
        <taxon>Sphaerotilaceae</taxon>
        <taxon>Pseudaquabacterium</taxon>
    </lineage>
</organism>
<feature type="chain" id="PRO_5047426145" evidence="1">
    <location>
        <begin position="22"/>
        <end position="169"/>
    </location>
</feature>
<keyword evidence="1" id="KW-0732">Signal</keyword>
<gene>
    <name evidence="2" type="ORF">HLB44_01130</name>
</gene>
<name>A0ABX2EAP2_9BURK</name>
<proteinExistence type="predicted"/>
<dbReference type="RefSeq" id="WP_173119748.1">
    <property type="nucleotide sequence ID" value="NZ_JABRWJ010000001.1"/>
</dbReference>